<dbReference type="InterPro" id="IPR029063">
    <property type="entry name" value="SAM-dependent_MTases_sf"/>
</dbReference>
<dbReference type="OrthoDB" id="3825914at2"/>
<dbReference type="GO" id="GO:0032259">
    <property type="term" value="P:methylation"/>
    <property type="evidence" value="ECO:0007669"/>
    <property type="project" value="UniProtKB-KW"/>
</dbReference>
<proteinExistence type="predicted"/>
<dbReference type="GO" id="GO:0008168">
    <property type="term" value="F:methyltransferase activity"/>
    <property type="evidence" value="ECO:0007669"/>
    <property type="project" value="UniProtKB-KW"/>
</dbReference>
<dbReference type="Proteomes" id="UP000258522">
    <property type="component" value="Unassembled WGS sequence"/>
</dbReference>
<comment type="caution">
    <text evidence="2">The sequence shown here is derived from an EMBL/GenBank/DDBJ whole genome shotgun (WGS) entry which is preliminary data.</text>
</comment>
<evidence type="ECO:0000259" key="1">
    <source>
        <dbReference type="Pfam" id="PF13649"/>
    </source>
</evidence>
<dbReference type="Pfam" id="PF13649">
    <property type="entry name" value="Methyltransf_25"/>
    <property type="match status" value="1"/>
</dbReference>
<reference evidence="2 3" key="1">
    <citation type="submission" date="2018-07" db="EMBL/GenBank/DDBJ databases">
        <title>Whole genome sequence of Mycobacterium uberis.</title>
        <authorList>
            <person name="Benjak A."/>
        </authorList>
    </citation>
    <scope>NUCLEOTIDE SEQUENCE [LARGE SCALE GENOMIC DNA]</scope>
    <source>
        <strain evidence="2 3">Jura</strain>
    </source>
</reference>
<accession>A0A3E1HFD1</accession>
<dbReference type="InterPro" id="IPR041698">
    <property type="entry name" value="Methyltransf_25"/>
</dbReference>
<dbReference type="SUPFAM" id="SSF53335">
    <property type="entry name" value="S-adenosyl-L-methionine-dependent methyltransferases"/>
    <property type="match status" value="1"/>
</dbReference>
<sequence length="204" mass="22770">MSVFVSESPGNGILPMSTLPWDSKADKNNVIEWHSSGWVEGDVLDTGHRFGDNAIYLTKNGFKVNGLDISLTAFIAAEWRAKDAEVEVAFAVTDSTKLDSYINIVINSGMFHWPNDDGKRSYAATIYRATRPDATLLINCFSDDNPSDVEQPLLAFSRKMSQDVLGGANWDIASLEPTTARREQDSAEIEMTFWYVRTQRHELG</sequence>
<evidence type="ECO:0000313" key="2">
    <source>
        <dbReference type="EMBL" id="RFD25158.1"/>
    </source>
</evidence>
<organism evidence="2 3">
    <name type="scientific">Mycobacterium uberis</name>
    <dbReference type="NCBI Taxonomy" id="2162698"/>
    <lineage>
        <taxon>Bacteria</taxon>
        <taxon>Bacillati</taxon>
        <taxon>Actinomycetota</taxon>
        <taxon>Actinomycetes</taxon>
        <taxon>Mycobacteriales</taxon>
        <taxon>Mycobacteriaceae</taxon>
        <taxon>Mycobacterium</taxon>
    </lineage>
</organism>
<dbReference type="RefSeq" id="WP_116540518.1">
    <property type="nucleotide sequence ID" value="NZ_QAYL01000018.1"/>
</dbReference>
<dbReference type="Gene3D" id="3.40.50.150">
    <property type="entry name" value="Vaccinia Virus protein VP39"/>
    <property type="match status" value="1"/>
</dbReference>
<keyword evidence="3" id="KW-1185">Reference proteome</keyword>
<keyword evidence="2" id="KW-0808">Transferase</keyword>
<evidence type="ECO:0000313" key="3">
    <source>
        <dbReference type="Proteomes" id="UP000258522"/>
    </source>
</evidence>
<name>A0A3E1HFD1_9MYCO</name>
<keyword evidence="2" id="KW-0489">Methyltransferase</keyword>
<dbReference type="AlphaFoldDB" id="A0A3E1HFD1"/>
<dbReference type="EMBL" id="QAYL01000018">
    <property type="protein sequence ID" value="RFD25158.1"/>
    <property type="molecule type" value="Genomic_DNA"/>
</dbReference>
<protein>
    <submittedName>
        <fullName evidence="2">SAM-dependent methyltransferase</fullName>
    </submittedName>
</protein>
<feature type="domain" description="Methyltransferase" evidence="1">
    <location>
        <begin position="43"/>
        <end position="133"/>
    </location>
</feature>
<gene>
    <name evidence="2" type="ORF">MUBE_10805</name>
</gene>